<gene>
    <name evidence="1" type="ORF">Satyrvirus7_34</name>
</gene>
<protein>
    <submittedName>
        <fullName evidence="1">Uncharacterized protein</fullName>
    </submittedName>
</protein>
<name>A0A3G5ADI6_9VIRU</name>
<organism evidence="1">
    <name type="scientific">Satyrvirus sp</name>
    <dbReference type="NCBI Taxonomy" id="2487771"/>
    <lineage>
        <taxon>Viruses</taxon>
        <taxon>Varidnaviria</taxon>
        <taxon>Bamfordvirae</taxon>
        <taxon>Nucleocytoviricota</taxon>
        <taxon>Megaviricetes</taxon>
        <taxon>Imitervirales</taxon>
        <taxon>Mimiviridae</taxon>
        <taxon>Megamimivirinae</taxon>
    </lineage>
</organism>
<sequence>MDHTLELFFDKSTKYEKLRPYLKDVKISELADKNSIRKLKMKYEYDPKINGTNIPNAYYLLKQYDTLLNEFIVEFLIDIIKKDEHCMYFSDDYDRCENKVTQLHGLQWMCDECFVDHKETFICFNCKEKYCFGCSISGGTKEGSYCVGCDIGINLFV</sequence>
<evidence type="ECO:0000313" key="1">
    <source>
        <dbReference type="EMBL" id="AYV85240.1"/>
    </source>
</evidence>
<reference evidence="1" key="1">
    <citation type="submission" date="2018-10" db="EMBL/GenBank/DDBJ databases">
        <title>Hidden diversity of soil giant viruses.</title>
        <authorList>
            <person name="Schulz F."/>
            <person name="Alteio L."/>
            <person name="Goudeau D."/>
            <person name="Ryan E.M."/>
            <person name="Malmstrom R.R."/>
            <person name="Blanchard J."/>
            <person name="Woyke T."/>
        </authorList>
    </citation>
    <scope>NUCLEOTIDE SEQUENCE</scope>
    <source>
        <strain evidence="1">SAV1</strain>
    </source>
</reference>
<accession>A0A3G5ADI6</accession>
<dbReference type="EMBL" id="MK072443">
    <property type="protein sequence ID" value="AYV85240.1"/>
    <property type="molecule type" value="Genomic_DNA"/>
</dbReference>
<proteinExistence type="predicted"/>